<proteinExistence type="predicted"/>
<reference evidence="1 2" key="1">
    <citation type="submission" date="2014-11" db="EMBL/GenBank/DDBJ databases">
        <title>Genetic blueprint of the zoonotic pathogen Toxocara canis.</title>
        <authorList>
            <person name="Zhu X.-Q."/>
            <person name="Korhonen P.K."/>
            <person name="Cai H."/>
            <person name="Young N.D."/>
            <person name="Nejsum P."/>
            <person name="von Samson-Himmelstjerna G."/>
            <person name="Boag P.R."/>
            <person name="Tan P."/>
            <person name="Li Q."/>
            <person name="Min J."/>
            <person name="Yang Y."/>
            <person name="Wang X."/>
            <person name="Fang X."/>
            <person name="Hall R.S."/>
            <person name="Hofmann A."/>
            <person name="Sternberg P.W."/>
            <person name="Jex A.R."/>
            <person name="Gasser R.B."/>
        </authorList>
    </citation>
    <scope>NUCLEOTIDE SEQUENCE [LARGE SCALE GENOMIC DNA]</scope>
    <source>
        <strain evidence="1">PN_DK_2014</strain>
    </source>
</reference>
<dbReference type="AlphaFoldDB" id="A0A0B2VJA6"/>
<evidence type="ECO:0000313" key="1">
    <source>
        <dbReference type="EMBL" id="KHN81643.1"/>
    </source>
</evidence>
<sequence length="611" mass="69435">MPSVLRRHQQHLWYRQLPLLSGVLRASTEVSGDAERFTPSPATFMVSSASASVGSVTCVDGSFRRCRAFYAVTSNIYGIVSFRFCRECYVRRRKFQAMPSVLRRHQQHLWYRQLPLLSGVLRASTEVSGDAERFTPSPATFMVSSASASVGSVTCVDGSFRRCRAFYAVTSNIYGIVSFRFCRECYVRRRKFQAMPSVLRRHQQHLWYRQLPLLSGVLRASTEVSGDAERFTPSPATFMVSSASASVGSVTCVDGSFRRCRAFYAVTSNIYGIVSFRFCRECYVRRRKFQAMPSVLRRHQQHLWYRQLPLLSGVLRASTEVSGDAERFTPSPATFMVSSASASVGSVTCVDGSFRRCRAFYAVTSNIYGIVSFRFCRECYVRRRKFQAMPSVLRRHQQHLWYRQLPLLSGVLRASTEVSGDAERFTPSPATFMVSSASASVGSVTCVDGSFRRCRAFYAVTSNIYGIVSFRFCRECYVRRRKFQAMPSVLRRHQQHLWYRQLPLLSGVLRASTEVSGDAERFTPSPATFMVSSASASVGSVTCVDGSFRRCRAFYAVTSNIYGIVSFRFCRECYVRRRKFQAMPSVLRRHQQHLWYRQLPLLSGKFSVSAI</sequence>
<protein>
    <submittedName>
        <fullName evidence="1">Uncharacterized protein</fullName>
    </submittedName>
</protein>
<dbReference type="EMBL" id="JPKZ01001479">
    <property type="protein sequence ID" value="KHN81643.1"/>
    <property type="molecule type" value="Genomic_DNA"/>
</dbReference>
<gene>
    <name evidence="1" type="ORF">Tcan_03451</name>
</gene>
<accession>A0A0B2VJA6</accession>
<organism evidence="1 2">
    <name type="scientific">Toxocara canis</name>
    <name type="common">Canine roundworm</name>
    <dbReference type="NCBI Taxonomy" id="6265"/>
    <lineage>
        <taxon>Eukaryota</taxon>
        <taxon>Metazoa</taxon>
        <taxon>Ecdysozoa</taxon>
        <taxon>Nematoda</taxon>
        <taxon>Chromadorea</taxon>
        <taxon>Rhabditida</taxon>
        <taxon>Spirurina</taxon>
        <taxon>Ascaridomorpha</taxon>
        <taxon>Ascaridoidea</taxon>
        <taxon>Toxocaridae</taxon>
        <taxon>Toxocara</taxon>
    </lineage>
</organism>
<keyword evidence="2" id="KW-1185">Reference proteome</keyword>
<comment type="caution">
    <text evidence="1">The sequence shown here is derived from an EMBL/GenBank/DDBJ whole genome shotgun (WGS) entry which is preliminary data.</text>
</comment>
<name>A0A0B2VJA6_TOXCA</name>
<dbReference type="Proteomes" id="UP000031036">
    <property type="component" value="Unassembled WGS sequence"/>
</dbReference>
<evidence type="ECO:0000313" key="2">
    <source>
        <dbReference type="Proteomes" id="UP000031036"/>
    </source>
</evidence>